<proteinExistence type="predicted"/>
<accession>A0A1M6JL87</accession>
<dbReference type="Proteomes" id="UP000184192">
    <property type="component" value="Unassembled WGS sequence"/>
</dbReference>
<protein>
    <recommendedName>
        <fullName evidence="4">Tetratricopeptide repeat protein</fullName>
    </recommendedName>
</protein>
<dbReference type="EMBL" id="FQZN01000030">
    <property type="protein sequence ID" value="SHJ47445.1"/>
    <property type="molecule type" value="Genomic_DNA"/>
</dbReference>
<dbReference type="GeneID" id="92713968"/>
<dbReference type="eggNOG" id="COG0457">
    <property type="taxonomic scope" value="Bacteria"/>
</dbReference>
<name>A0A1M6JL87_9BACE</name>
<dbReference type="Pfam" id="PF19867">
    <property type="entry name" value="DUF6340"/>
    <property type="match status" value="1"/>
</dbReference>
<feature type="chain" id="PRO_5009918726" description="Tetratricopeptide repeat protein" evidence="1">
    <location>
        <begin position="22"/>
        <end position="369"/>
    </location>
</feature>
<evidence type="ECO:0000256" key="1">
    <source>
        <dbReference type="SAM" id="SignalP"/>
    </source>
</evidence>
<organism evidence="2 3">
    <name type="scientific">Bacteroides stercorirosoris</name>
    <dbReference type="NCBI Taxonomy" id="871324"/>
    <lineage>
        <taxon>Bacteria</taxon>
        <taxon>Pseudomonadati</taxon>
        <taxon>Bacteroidota</taxon>
        <taxon>Bacteroidia</taxon>
        <taxon>Bacteroidales</taxon>
        <taxon>Bacteroidaceae</taxon>
        <taxon>Bacteroides</taxon>
    </lineage>
</organism>
<reference evidence="3" key="1">
    <citation type="submission" date="2016-11" db="EMBL/GenBank/DDBJ databases">
        <authorList>
            <person name="Varghese N."/>
            <person name="Submissions S."/>
        </authorList>
    </citation>
    <scope>NUCLEOTIDE SEQUENCE [LARGE SCALE GENOMIC DNA]</scope>
    <source>
        <strain evidence="3">DSM 26884</strain>
    </source>
</reference>
<dbReference type="PROSITE" id="PS51257">
    <property type="entry name" value="PROKAR_LIPOPROTEIN"/>
    <property type="match status" value="1"/>
</dbReference>
<keyword evidence="1" id="KW-0732">Signal</keyword>
<evidence type="ECO:0008006" key="4">
    <source>
        <dbReference type="Google" id="ProtNLM"/>
    </source>
</evidence>
<evidence type="ECO:0000313" key="3">
    <source>
        <dbReference type="Proteomes" id="UP000184192"/>
    </source>
</evidence>
<dbReference type="RefSeq" id="WP_025832520.1">
    <property type="nucleotide sequence ID" value="NZ_FQZN01000030.1"/>
</dbReference>
<gene>
    <name evidence="2" type="ORF">SAMN05444350_13035</name>
</gene>
<dbReference type="AlphaFoldDB" id="A0A1M6JL87"/>
<dbReference type="InterPro" id="IPR045921">
    <property type="entry name" value="DUF6340"/>
</dbReference>
<sequence length="369" mass="42183">MTKYSYFLLLCCSLLLGGCQSVEQLSIDYMLPAEVSFPSSLRRVAVVNNMPPIPDNQLIVEETGEKKKDQTEVARKTGYFNGNAQIATESLAEALAHENYFDEVVICDSALRANDMIPRESTLSKDEVEELTENLAVDFLIALENVQIRSLRKIEFFPDWRMYVGTLDVKVYPTVKVYLPQRTGPMVTVSANDSIFWDHTSSNMTSASSGLITDENMLKEASEFAGVIPVKHLLPYWTTANRYLFTGGSVNMRDAAVFVRENNWEQAIELWKQTYEKKKKGKQKMYAAYNVALGYEMQDSIYKAEEWALKAQKVAFEIDKIEEKKNQSTVDFSDVPNYLAVTRYLNALQERKEGMTRLNAQMQRFKNDF</sequence>
<evidence type="ECO:0000313" key="2">
    <source>
        <dbReference type="EMBL" id="SHJ47445.1"/>
    </source>
</evidence>
<keyword evidence="3" id="KW-1185">Reference proteome</keyword>
<feature type="signal peptide" evidence="1">
    <location>
        <begin position="1"/>
        <end position="21"/>
    </location>
</feature>